<feature type="compositionally biased region" description="Basic residues" evidence="5">
    <location>
        <begin position="629"/>
        <end position="649"/>
    </location>
</feature>
<dbReference type="EnsemblMetazoa" id="XM_021053153.2">
    <property type="protein sequence ID" value="XP_020908812.1"/>
    <property type="gene ID" value="LOC110246783"/>
</dbReference>
<dbReference type="GO" id="GO:0140268">
    <property type="term" value="C:endoplasmic reticulum-plasma membrane contact site"/>
    <property type="evidence" value="ECO:0007669"/>
    <property type="project" value="TreeGrafter"/>
</dbReference>
<dbReference type="GO" id="GO:0032366">
    <property type="term" value="P:intracellular sterol transport"/>
    <property type="evidence" value="ECO:0007669"/>
    <property type="project" value="TreeGrafter"/>
</dbReference>
<dbReference type="InterPro" id="IPR051482">
    <property type="entry name" value="Cholesterol_transport"/>
</dbReference>
<feature type="domain" description="VASt" evidence="7">
    <location>
        <begin position="455"/>
        <end position="628"/>
    </location>
</feature>
<dbReference type="OMA" id="DWIHLLQ"/>
<comment type="subcellular location">
    <subcellularLocation>
        <location evidence="1">Membrane</location>
        <topology evidence="1">Single-pass membrane protein</topology>
    </subcellularLocation>
</comment>
<dbReference type="Proteomes" id="UP000887567">
    <property type="component" value="Unplaced"/>
</dbReference>
<feature type="region of interest" description="Disordered" evidence="5">
    <location>
        <begin position="348"/>
        <end position="446"/>
    </location>
</feature>
<evidence type="ECO:0000256" key="6">
    <source>
        <dbReference type="SAM" id="Phobius"/>
    </source>
</evidence>
<dbReference type="PANTHER" id="PTHR23319:SF4">
    <property type="entry name" value="GRAM DOMAIN CONTAINING 1B, ISOFORM E"/>
    <property type="match status" value="1"/>
</dbReference>
<feature type="compositionally biased region" description="Basic and acidic residues" evidence="5">
    <location>
        <begin position="41"/>
        <end position="54"/>
    </location>
</feature>
<feature type="region of interest" description="Disordered" evidence="5">
    <location>
        <begin position="1"/>
        <end position="134"/>
    </location>
</feature>
<protein>
    <recommendedName>
        <fullName evidence="7">VASt domain-containing protein</fullName>
    </recommendedName>
</protein>
<dbReference type="AlphaFoldDB" id="A0A913XQX0"/>
<dbReference type="Pfam" id="PF02893">
    <property type="entry name" value="GRAM"/>
    <property type="match status" value="1"/>
</dbReference>
<feature type="region of interest" description="Disordered" evidence="5">
    <location>
        <begin position="281"/>
        <end position="312"/>
    </location>
</feature>
<feature type="compositionally biased region" description="Low complexity" evidence="5">
    <location>
        <begin position="371"/>
        <end position="381"/>
    </location>
</feature>
<dbReference type="GeneID" id="110246783"/>
<organism evidence="8 9">
    <name type="scientific">Exaiptasia diaphana</name>
    <name type="common">Tropical sea anemone</name>
    <name type="synonym">Aiptasia pulchella</name>
    <dbReference type="NCBI Taxonomy" id="2652724"/>
    <lineage>
        <taxon>Eukaryota</taxon>
        <taxon>Metazoa</taxon>
        <taxon>Cnidaria</taxon>
        <taxon>Anthozoa</taxon>
        <taxon>Hexacorallia</taxon>
        <taxon>Actiniaria</taxon>
        <taxon>Aiptasiidae</taxon>
        <taxon>Exaiptasia</taxon>
    </lineage>
</organism>
<feature type="compositionally biased region" description="Low complexity" evidence="5">
    <location>
        <begin position="90"/>
        <end position="100"/>
    </location>
</feature>
<keyword evidence="9" id="KW-1185">Reference proteome</keyword>
<evidence type="ECO:0000313" key="8">
    <source>
        <dbReference type="EnsemblMetazoa" id="XP_020908812.1"/>
    </source>
</evidence>
<dbReference type="OrthoDB" id="2162691at2759"/>
<evidence type="ECO:0000313" key="9">
    <source>
        <dbReference type="Proteomes" id="UP000887567"/>
    </source>
</evidence>
<reference evidence="8" key="1">
    <citation type="submission" date="2022-11" db="UniProtKB">
        <authorList>
            <consortium name="EnsemblMetazoa"/>
        </authorList>
    </citation>
    <scope>IDENTIFICATION</scope>
</reference>
<accession>A0A913XQX0</accession>
<evidence type="ECO:0000256" key="4">
    <source>
        <dbReference type="ARBA" id="ARBA00023136"/>
    </source>
</evidence>
<dbReference type="GO" id="GO:0120015">
    <property type="term" value="F:sterol transfer activity"/>
    <property type="evidence" value="ECO:0007669"/>
    <property type="project" value="TreeGrafter"/>
</dbReference>
<feature type="compositionally biased region" description="Basic and acidic residues" evidence="5">
    <location>
        <begin position="407"/>
        <end position="428"/>
    </location>
</feature>
<feature type="compositionally biased region" description="Basic and acidic residues" evidence="5">
    <location>
        <begin position="8"/>
        <end position="24"/>
    </location>
</feature>
<keyword evidence="4 6" id="KW-0472">Membrane</keyword>
<evidence type="ECO:0000256" key="5">
    <source>
        <dbReference type="SAM" id="MobiDB-lite"/>
    </source>
</evidence>
<feature type="compositionally biased region" description="Basic and acidic residues" evidence="5">
    <location>
        <begin position="281"/>
        <end position="297"/>
    </location>
</feature>
<dbReference type="InterPro" id="IPR011993">
    <property type="entry name" value="PH-like_dom_sf"/>
</dbReference>
<feature type="compositionally biased region" description="Acidic residues" evidence="5">
    <location>
        <begin position="429"/>
        <end position="439"/>
    </location>
</feature>
<dbReference type="KEGG" id="epa:110246783"/>
<feature type="transmembrane region" description="Helical" evidence="6">
    <location>
        <begin position="700"/>
        <end position="723"/>
    </location>
</feature>
<keyword evidence="3 6" id="KW-1133">Transmembrane helix</keyword>
<dbReference type="RefSeq" id="XP_020908812.1">
    <property type="nucleotide sequence ID" value="XM_021053153.2"/>
</dbReference>
<dbReference type="InterPro" id="IPR004182">
    <property type="entry name" value="GRAM"/>
</dbReference>
<feature type="compositionally biased region" description="Acidic residues" evidence="5">
    <location>
        <begin position="298"/>
        <end position="312"/>
    </location>
</feature>
<dbReference type="GO" id="GO:0005886">
    <property type="term" value="C:plasma membrane"/>
    <property type="evidence" value="ECO:0007669"/>
    <property type="project" value="TreeGrafter"/>
</dbReference>
<feature type="region of interest" description="Disordered" evidence="5">
    <location>
        <begin position="626"/>
        <end position="661"/>
    </location>
</feature>
<evidence type="ECO:0000256" key="2">
    <source>
        <dbReference type="ARBA" id="ARBA00022692"/>
    </source>
</evidence>
<dbReference type="PANTHER" id="PTHR23319">
    <property type="entry name" value="GRAM DOMAIN CONTAINING 1B, ISOFORM E"/>
    <property type="match status" value="1"/>
</dbReference>
<dbReference type="CDD" id="cd13220">
    <property type="entry name" value="PH-GRAM_GRAMDC"/>
    <property type="match status" value="1"/>
</dbReference>
<sequence length="793" mass="89989">MDAGSGNNEKDEPKHESEDKERLNTVDLDSASRPTSLSLSNHDKKDSDSNESTRKASSPSQEDDVSLTDSDRLSLDSKEVEDIDRKSEKSVSSSASSNWKSRIRDLSPSRRSPSPKPDRKSKAKSPSKSKSPAGWLPASFNQMFSSYKSRSGDFRRLFKDLPDSEQLIVDYSCALQRDILVHGRLYISQNWLCFYANIFGWETFVTINCSDISSIRKEKTALVIPNAVQINTESEKYFFASFVSRDTAFTVLFRIWQNALLDQPLTPSELIHMVGKYVESSKEDSDSDKDSQTHSNEDSDMSDAEEDNTEEDNDFEFVSNDLQSDSKHNIVAPSAFKPVNGEQLHVNAAPELSVTPPSPTQVKLNEDKGKSSSSEKISRSTPKLKKRKHSPSTASRSPDIKSLLLGVKKDKDKVSDGEDVKNLAKESSEMEEEGTVSEFADDRESQQEPHSCLCEKHLALDMLNEEYPVSVDRMYEMLFTESDFYKKVQKQRKTRDLVFHPWSKTENGQLRTITYTVALNYSIGPKSSPTTEIQHCEKGSIPGRLYMVQTEVNNEGIPYGDSFCVVNKFCMTKCSDTICRLRVTSEIKYKKSVWGFVRNMVDKNASDGLREYFTFLGTCLRKETDDKRHAKRRRSSPSARRGHRRNRSIKSREEINASSSTTSTLADKTGYVAPLWQRTFSSLMSFSRSSMPTIGTESKFAFGIAMLLMCLLMLNLFLTYRLLALERGAQLRHDWTVNIESLPTDAKEWAQLLQQQKDIHDKEMERWKAVLSTSIKLMNQVQDSLAELKKELH</sequence>
<dbReference type="InterPro" id="IPR031968">
    <property type="entry name" value="VASt"/>
</dbReference>
<feature type="compositionally biased region" description="Basic and acidic residues" evidence="5">
    <location>
        <begin position="69"/>
        <end position="89"/>
    </location>
</feature>
<dbReference type="FunFam" id="2.30.29.30:FF:000008">
    <property type="entry name" value="GRAM domain containing 1B"/>
    <property type="match status" value="1"/>
</dbReference>
<dbReference type="Pfam" id="PF16016">
    <property type="entry name" value="VASt"/>
    <property type="match status" value="1"/>
</dbReference>
<dbReference type="Gene3D" id="2.30.29.30">
    <property type="entry name" value="Pleckstrin-homology domain (PH domain)/Phosphotyrosine-binding domain (PTB)"/>
    <property type="match status" value="1"/>
</dbReference>
<evidence type="ECO:0000256" key="3">
    <source>
        <dbReference type="ARBA" id="ARBA00022989"/>
    </source>
</evidence>
<dbReference type="PROSITE" id="PS51778">
    <property type="entry name" value="VAST"/>
    <property type="match status" value="1"/>
</dbReference>
<name>A0A913XQX0_EXADI</name>
<keyword evidence="2 6" id="KW-0812">Transmembrane</keyword>
<evidence type="ECO:0000256" key="1">
    <source>
        <dbReference type="ARBA" id="ARBA00004167"/>
    </source>
</evidence>
<dbReference type="SMART" id="SM00568">
    <property type="entry name" value="GRAM"/>
    <property type="match status" value="1"/>
</dbReference>
<evidence type="ECO:0000259" key="7">
    <source>
        <dbReference type="PROSITE" id="PS51778"/>
    </source>
</evidence>
<dbReference type="GO" id="GO:0032934">
    <property type="term" value="F:sterol binding"/>
    <property type="evidence" value="ECO:0007669"/>
    <property type="project" value="TreeGrafter"/>
</dbReference>
<proteinExistence type="predicted"/>
<dbReference type="GO" id="GO:0005789">
    <property type="term" value="C:endoplasmic reticulum membrane"/>
    <property type="evidence" value="ECO:0007669"/>
    <property type="project" value="TreeGrafter"/>
</dbReference>